<keyword evidence="5" id="KW-1185">Reference proteome</keyword>
<dbReference type="PRINTS" id="PR00080">
    <property type="entry name" value="SDRFAMILY"/>
</dbReference>
<evidence type="ECO:0000256" key="3">
    <source>
        <dbReference type="RuleBase" id="RU000363"/>
    </source>
</evidence>
<proteinExistence type="inferred from homology"/>
<dbReference type="InterPro" id="IPR036291">
    <property type="entry name" value="NAD(P)-bd_dom_sf"/>
</dbReference>
<dbReference type="Gene3D" id="3.40.50.720">
    <property type="entry name" value="NAD(P)-binding Rossmann-like Domain"/>
    <property type="match status" value="1"/>
</dbReference>
<protein>
    <recommendedName>
        <fullName evidence="6">Retinol dehydrogenase 12</fullName>
    </recommendedName>
</protein>
<reference evidence="4" key="1">
    <citation type="submission" date="2023-07" db="EMBL/GenBank/DDBJ databases">
        <authorList>
            <person name="Stuckert A."/>
        </authorList>
    </citation>
    <scope>NUCLEOTIDE SEQUENCE</scope>
</reference>
<dbReference type="Proteomes" id="UP001176940">
    <property type="component" value="Unassembled WGS sequence"/>
</dbReference>
<evidence type="ECO:0000313" key="5">
    <source>
        <dbReference type="Proteomes" id="UP001176940"/>
    </source>
</evidence>
<evidence type="ECO:0008006" key="6">
    <source>
        <dbReference type="Google" id="ProtNLM"/>
    </source>
</evidence>
<keyword evidence="2" id="KW-0560">Oxidoreductase</keyword>
<sequence length="410" mass="45998">MYGAELCVYGAELNVYEVNGTEPCVFEMYGVSRVYGAEPCMQSVRSAAACVGVAMCGHYTFPHMTASEFSDNQSDHNADNLKQEKEYEEAMYVFVTVLAALVLTLLRKRFRSRRLCLDPKRLDGKTVLITGGASGIGKETAIALARRGARVHITSHDDQKGEAALRHIKRESASMNVRFWNLNLADLQSIRNFCKEFLKNESRLDILINNDGVPAVLAWTDDGFSMCFGVNHLGPFLLTNLLLERLKSCPPSRIVNITSNIHKYQKLDFADLNYNIVPLFTYCRSKLANVYFTQEIARQMERHGVTACAVHPGYVAGDWTSQFSFLFRIVMYVITSVFFISCQAASQTVIYCAISDDILHHNGGFFSDCKPCKLRPFVKDAGIAKKLWEASEAMVGLTSSAREHLSTRRR</sequence>
<dbReference type="Pfam" id="PF00106">
    <property type="entry name" value="adh_short"/>
    <property type="match status" value="1"/>
</dbReference>
<dbReference type="SUPFAM" id="SSF51735">
    <property type="entry name" value="NAD(P)-binding Rossmann-fold domains"/>
    <property type="match status" value="1"/>
</dbReference>
<evidence type="ECO:0000256" key="1">
    <source>
        <dbReference type="ARBA" id="ARBA00006484"/>
    </source>
</evidence>
<evidence type="ECO:0000256" key="2">
    <source>
        <dbReference type="ARBA" id="ARBA00023002"/>
    </source>
</evidence>
<name>A0ABN9KXJ9_9NEOB</name>
<evidence type="ECO:0000313" key="4">
    <source>
        <dbReference type="EMBL" id="CAJ0925070.1"/>
    </source>
</evidence>
<dbReference type="PRINTS" id="PR00081">
    <property type="entry name" value="GDHRDH"/>
</dbReference>
<dbReference type="InterPro" id="IPR002347">
    <property type="entry name" value="SDR_fam"/>
</dbReference>
<comment type="caution">
    <text evidence="4">The sequence shown here is derived from an EMBL/GenBank/DDBJ whole genome shotgun (WGS) entry which is preliminary data.</text>
</comment>
<organism evidence="4 5">
    <name type="scientific">Ranitomeya imitator</name>
    <name type="common">mimic poison frog</name>
    <dbReference type="NCBI Taxonomy" id="111125"/>
    <lineage>
        <taxon>Eukaryota</taxon>
        <taxon>Metazoa</taxon>
        <taxon>Chordata</taxon>
        <taxon>Craniata</taxon>
        <taxon>Vertebrata</taxon>
        <taxon>Euteleostomi</taxon>
        <taxon>Amphibia</taxon>
        <taxon>Batrachia</taxon>
        <taxon>Anura</taxon>
        <taxon>Neobatrachia</taxon>
        <taxon>Hyloidea</taxon>
        <taxon>Dendrobatidae</taxon>
        <taxon>Dendrobatinae</taxon>
        <taxon>Ranitomeya</taxon>
    </lineage>
</organism>
<dbReference type="PANTHER" id="PTHR43157:SF64">
    <property type="entry name" value="RETINOL DEHYDROGENASE 14"/>
    <property type="match status" value="1"/>
</dbReference>
<gene>
    <name evidence="4" type="ORF">RIMI_LOCUS2414820</name>
</gene>
<dbReference type="EMBL" id="CAUEEQ010003350">
    <property type="protein sequence ID" value="CAJ0925070.1"/>
    <property type="molecule type" value="Genomic_DNA"/>
</dbReference>
<comment type="similarity">
    <text evidence="1 3">Belongs to the short-chain dehydrogenases/reductases (SDR) family.</text>
</comment>
<dbReference type="PANTHER" id="PTHR43157">
    <property type="entry name" value="PHOSPHATIDYLINOSITOL-GLYCAN BIOSYNTHESIS CLASS F PROTEIN-RELATED"/>
    <property type="match status" value="1"/>
</dbReference>
<accession>A0ABN9KXJ9</accession>